<name>A0A017SRF7_ASPRC</name>
<dbReference type="GeneID" id="63695949"/>
<dbReference type="HOGENOM" id="CLU_1992160_0_0_1"/>
<protein>
    <submittedName>
        <fullName evidence="1">Uncharacterized protein</fullName>
    </submittedName>
</protein>
<reference evidence="2" key="1">
    <citation type="journal article" date="2014" name="Nat. Commun.">
        <title>Genomic adaptations of the halophilic Dead Sea filamentous fungus Eurotium rubrum.</title>
        <authorList>
            <person name="Kis-Papo T."/>
            <person name="Weig A.R."/>
            <person name="Riley R."/>
            <person name="Persoh D."/>
            <person name="Salamov A."/>
            <person name="Sun H."/>
            <person name="Lipzen A."/>
            <person name="Wasser S.P."/>
            <person name="Rambold G."/>
            <person name="Grigoriev I.V."/>
            <person name="Nevo E."/>
        </authorList>
    </citation>
    <scope>NUCLEOTIDE SEQUENCE [LARGE SCALE GENOMIC DNA]</scope>
    <source>
        <strain evidence="2">CBS 135680</strain>
    </source>
</reference>
<evidence type="ECO:0000313" key="1">
    <source>
        <dbReference type="EMBL" id="EYE99164.1"/>
    </source>
</evidence>
<accession>A0A017SRF7</accession>
<dbReference type="AlphaFoldDB" id="A0A017SRF7"/>
<dbReference type="EMBL" id="KK088412">
    <property type="protein sequence ID" value="EYE99164.1"/>
    <property type="molecule type" value="Genomic_DNA"/>
</dbReference>
<gene>
    <name evidence="1" type="ORF">EURHEDRAFT_408421</name>
</gene>
<dbReference type="STRING" id="1388766.A0A017SRF7"/>
<evidence type="ECO:0000313" key="2">
    <source>
        <dbReference type="Proteomes" id="UP000019804"/>
    </source>
</evidence>
<keyword evidence="2" id="KW-1185">Reference proteome</keyword>
<dbReference type="Proteomes" id="UP000019804">
    <property type="component" value="Unassembled WGS sequence"/>
</dbReference>
<dbReference type="RefSeq" id="XP_040642852.1">
    <property type="nucleotide sequence ID" value="XM_040780825.1"/>
</dbReference>
<proteinExistence type="predicted"/>
<dbReference type="OrthoDB" id="5377405at2759"/>
<sequence length="125" mass="14337">MILIETVSFFDLQLQMYYDPHESMSTTNAAALAEQITAILAEEPVIILFIFGRFTQTNENVVFGYHLPWYDSPDEGWNHSLLIQLSPVLDFFQGYNTERSGFKPDENETLIFGGKGTSLNCLFWE</sequence>
<organism evidence="1 2">
    <name type="scientific">Aspergillus ruber (strain CBS 135680)</name>
    <dbReference type="NCBI Taxonomy" id="1388766"/>
    <lineage>
        <taxon>Eukaryota</taxon>
        <taxon>Fungi</taxon>
        <taxon>Dikarya</taxon>
        <taxon>Ascomycota</taxon>
        <taxon>Pezizomycotina</taxon>
        <taxon>Eurotiomycetes</taxon>
        <taxon>Eurotiomycetidae</taxon>
        <taxon>Eurotiales</taxon>
        <taxon>Aspergillaceae</taxon>
        <taxon>Aspergillus</taxon>
        <taxon>Aspergillus subgen. Aspergillus</taxon>
    </lineage>
</organism>